<proteinExistence type="predicted"/>
<reference evidence="1 2" key="1">
    <citation type="submission" date="2019-07" db="EMBL/GenBank/DDBJ databases">
        <title>Serratia strains were isolated from fresh produce.</title>
        <authorList>
            <person name="Cho G.-S."/>
            <person name="Stein M."/>
            <person name="Lee W."/>
            <person name="Suh S.H."/>
            <person name="Franz C.M.A.P."/>
        </authorList>
    </citation>
    <scope>NUCLEOTIDE SEQUENCE [LARGE SCALE GENOMIC DNA]</scope>
    <source>
        <strain evidence="1 2">S16</strain>
    </source>
</reference>
<dbReference type="AlphaFoldDB" id="A0A5C7BRW5"/>
<gene>
    <name evidence="1" type="ORF">FOT62_22745</name>
</gene>
<comment type="caution">
    <text evidence="1">The sequence shown here is derived from an EMBL/GenBank/DDBJ whole genome shotgun (WGS) entry which is preliminary data.</text>
</comment>
<dbReference type="Proteomes" id="UP000321126">
    <property type="component" value="Unassembled WGS sequence"/>
</dbReference>
<evidence type="ECO:0000313" key="2">
    <source>
        <dbReference type="Proteomes" id="UP000321126"/>
    </source>
</evidence>
<evidence type="ECO:0000313" key="1">
    <source>
        <dbReference type="EMBL" id="TXE27141.1"/>
    </source>
</evidence>
<protein>
    <submittedName>
        <fullName evidence="1">Uncharacterized protein</fullName>
    </submittedName>
</protein>
<name>A0A5C7BRW5_SERMA</name>
<dbReference type="EMBL" id="VOUQ01000019">
    <property type="protein sequence ID" value="TXE27141.1"/>
    <property type="molecule type" value="Genomic_DNA"/>
</dbReference>
<organism evidence="1 2">
    <name type="scientific">Serratia marcescens</name>
    <dbReference type="NCBI Taxonomy" id="615"/>
    <lineage>
        <taxon>Bacteria</taxon>
        <taxon>Pseudomonadati</taxon>
        <taxon>Pseudomonadota</taxon>
        <taxon>Gammaproteobacteria</taxon>
        <taxon>Enterobacterales</taxon>
        <taxon>Yersiniaceae</taxon>
        <taxon>Serratia</taxon>
    </lineage>
</organism>
<accession>A0A5C7BRW5</accession>
<dbReference type="RefSeq" id="WP_048797300.1">
    <property type="nucleotide sequence ID" value="NZ_JVEJ01000440.1"/>
</dbReference>
<sequence length="59" mass="6113">MTKENALTLDQKLKIAQVAVEIVKAGSANRNGITGSVGGSGPDAPYLAAFRAAYDFVSE</sequence>